<accession>A0A015I5E3</accession>
<feature type="domain" description="DUF8211" evidence="2">
    <location>
        <begin position="139"/>
        <end position="269"/>
    </location>
</feature>
<evidence type="ECO:0000259" key="2">
    <source>
        <dbReference type="Pfam" id="PF26638"/>
    </source>
</evidence>
<feature type="compositionally biased region" description="Polar residues" evidence="1">
    <location>
        <begin position="485"/>
        <end position="499"/>
    </location>
</feature>
<evidence type="ECO:0000313" key="4">
    <source>
        <dbReference type="Proteomes" id="UP000022910"/>
    </source>
</evidence>
<dbReference type="HOGENOM" id="CLU_017869_3_0_1"/>
<proteinExistence type="predicted"/>
<name>A0A015I5E3_RHIIW</name>
<reference evidence="3 4" key="1">
    <citation type="submission" date="2014-02" db="EMBL/GenBank/DDBJ databases">
        <title>Single nucleus genome sequencing reveals high similarity among nuclei of an endomycorrhizal fungus.</title>
        <authorList>
            <person name="Lin K."/>
            <person name="Geurts R."/>
            <person name="Zhang Z."/>
            <person name="Limpens E."/>
            <person name="Saunders D.G."/>
            <person name="Mu D."/>
            <person name="Pang E."/>
            <person name="Cao H."/>
            <person name="Cha H."/>
            <person name="Lin T."/>
            <person name="Zhou Q."/>
            <person name="Shang Y."/>
            <person name="Li Y."/>
            <person name="Ivanov S."/>
            <person name="Sharma T."/>
            <person name="Velzen R.V."/>
            <person name="Ruijter N.D."/>
            <person name="Aanen D.K."/>
            <person name="Win J."/>
            <person name="Kamoun S."/>
            <person name="Bisseling T."/>
            <person name="Huang S."/>
        </authorList>
    </citation>
    <scope>NUCLEOTIDE SEQUENCE [LARGE SCALE GENOMIC DNA]</scope>
    <source>
        <strain evidence="4">DAOM197198w</strain>
    </source>
</reference>
<sequence length="535" mass="64185">MLTHFFSSQRVIPRRIQQKYFNFIRDKLLARKEIIRSRANTHKSRNIHTRTFFNFTYKKYHFYLGLYIPCHQLLPTPGIGPRPSCCAVPAPLVMSKCRRACVMHQHTFFKSNLYHNIRTDNNNTRTIKASGVVNSKQSHGNLLHQRWNNRVKKKIYSNRLGISYDSSYHARNVSSVLKHNNTHMYRKRLDNFSPKYSDNDKTKKRQEIQFARLCKRIFNKPEHNRRNTTRHQLNTARRYRFLFLPSQYINKPIKHLIYTHGLDHPNYGFVTPYRIDREDNEKKLISSMTFTNKYSPEVYHTVAPYRPYPDMFILHKYRNIIPKDPIYDNTGNFIIPGSREWFTYMHNLHRSGTIPIPILTGQVTQYEYYAEQAAEQDRIAKIERDKEEFRIHIKKNFGTTYLRHIDRTREINRLFNKSEEFDFKMRHFTSDLRQFGSDRDHRAYINHELKEFNERYKASTYSKSYVLESELSDNTKELERRPNKRNPTMVPNNFFTSQENRYKRRLNPPAEADDSPEAGPSVFNNLRSLHAKYLF</sequence>
<gene>
    <name evidence="3" type="ORF">RirG_254610</name>
</gene>
<dbReference type="Pfam" id="PF26638">
    <property type="entry name" value="DUF8211"/>
    <property type="match status" value="1"/>
</dbReference>
<dbReference type="Proteomes" id="UP000022910">
    <property type="component" value="Unassembled WGS sequence"/>
</dbReference>
<comment type="caution">
    <text evidence="3">The sequence shown here is derived from an EMBL/GenBank/DDBJ whole genome shotgun (WGS) entry which is preliminary data.</text>
</comment>
<organism evidence="3 4">
    <name type="scientific">Rhizophagus irregularis (strain DAOM 197198w)</name>
    <name type="common">Glomus intraradices</name>
    <dbReference type="NCBI Taxonomy" id="1432141"/>
    <lineage>
        <taxon>Eukaryota</taxon>
        <taxon>Fungi</taxon>
        <taxon>Fungi incertae sedis</taxon>
        <taxon>Mucoromycota</taxon>
        <taxon>Glomeromycotina</taxon>
        <taxon>Glomeromycetes</taxon>
        <taxon>Glomerales</taxon>
        <taxon>Glomeraceae</taxon>
        <taxon>Rhizophagus</taxon>
    </lineage>
</organism>
<dbReference type="InterPro" id="IPR058524">
    <property type="entry name" value="DUF8211"/>
</dbReference>
<evidence type="ECO:0000256" key="1">
    <source>
        <dbReference type="SAM" id="MobiDB-lite"/>
    </source>
</evidence>
<evidence type="ECO:0000313" key="3">
    <source>
        <dbReference type="EMBL" id="EXX52257.1"/>
    </source>
</evidence>
<feature type="region of interest" description="Disordered" evidence="1">
    <location>
        <begin position="472"/>
        <end position="501"/>
    </location>
</feature>
<dbReference type="EMBL" id="JEMT01029334">
    <property type="protein sequence ID" value="EXX52257.1"/>
    <property type="molecule type" value="Genomic_DNA"/>
</dbReference>
<keyword evidence="4" id="KW-1185">Reference proteome</keyword>
<protein>
    <recommendedName>
        <fullName evidence="2">DUF8211 domain-containing protein</fullName>
    </recommendedName>
</protein>
<dbReference type="AlphaFoldDB" id="A0A015I5E3"/>
<dbReference type="OrthoDB" id="2338065at2759"/>